<evidence type="ECO:0000313" key="2">
    <source>
        <dbReference type="Proteomes" id="UP001208567"/>
    </source>
</evidence>
<dbReference type="SUPFAM" id="SSF47336">
    <property type="entry name" value="ACP-like"/>
    <property type="match status" value="1"/>
</dbReference>
<dbReference type="InterPro" id="IPR023972">
    <property type="entry name" value="CHP04069_acyl_carrier-rel"/>
</dbReference>
<organism evidence="1 2">
    <name type="scientific">Clostridium omnivorum</name>
    <dbReference type="NCBI Taxonomy" id="1604902"/>
    <lineage>
        <taxon>Bacteria</taxon>
        <taxon>Bacillati</taxon>
        <taxon>Bacillota</taxon>
        <taxon>Clostridia</taxon>
        <taxon>Eubacteriales</taxon>
        <taxon>Clostridiaceae</taxon>
        <taxon>Clostridium</taxon>
    </lineage>
</organism>
<dbReference type="NCBIfam" id="TIGR04069">
    <property type="entry name" value="ocin_ACP_rel"/>
    <property type="match status" value="1"/>
</dbReference>
<name>A0ABQ5N8R6_9CLOT</name>
<dbReference type="InterPro" id="IPR036736">
    <property type="entry name" value="ACP-like_sf"/>
</dbReference>
<dbReference type="Gene3D" id="1.10.1200.10">
    <property type="entry name" value="ACP-like"/>
    <property type="match status" value="1"/>
</dbReference>
<keyword evidence="2" id="KW-1185">Reference proteome</keyword>
<dbReference type="Proteomes" id="UP001208567">
    <property type="component" value="Unassembled WGS sequence"/>
</dbReference>
<protein>
    <recommendedName>
        <fullName evidence="3">Carrier domain-containing protein</fullName>
    </recommendedName>
</protein>
<evidence type="ECO:0008006" key="3">
    <source>
        <dbReference type="Google" id="ProtNLM"/>
    </source>
</evidence>
<comment type="caution">
    <text evidence="1">The sequence shown here is derived from an EMBL/GenBank/DDBJ whole genome shotgun (WGS) entry which is preliminary data.</text>
</comment>
<dbReference type="EMBL" id="BRXR01000001">
    <property type="protein sequence ID" value="GLC31647.1"/>
    <property type="molecule type" value="Genomic_DNA"/>
</dbReference>
<reference evidence="1 2" key="1">
    <citation type="journal article" date="2024" name="Int. J. Syst. Evol. Microbiol.">
        <title>Clostridium omnivorum sp. nov., isolated from anoxic soil under the treatment of reductive soil disinfestation.</title>
        <authorList>
            <person name="Ueki A."/>
            <person name="Tonouchi A."/>
            <person name="Kaku N."/>
            <person name="Honma S."/>
            <person name="Ueki K."/>
        </authorList>
    </citation>
    <scope>NUCLEOTIDE SEQUENCE [LARGE SCALE GENOMIC DNA]</scope>
    <source>
        <strain evidence="1 2">E14</strain>
    </source>
</reference>
<proteinExistence type="predicted"/>
<gene>
    <name evidence="1" type="ORF">bsdE14_30570</name>
</gene>
<dbReference type="RefSeq" id="WP_264850978.1">
    <property type="nucleotide sequence ID" value="NZ_BRXR01000001.1"/>
</dbReference>
<sequence>MEKELIREQLLNILADKYRVKVEKSDSTYDLNLLGKEMNMGPGDLLCFFLEVEKKYNININEDEIMNGCFKTINSIAQLICEKSDYCLLSDPNAELQ</sequence>
<accession>A0ABQ5N8R6</accession>
<evidence type="ECO:0000313" key="1">
    <source>
        <dbReference type="EMBL" id="GLC31647.1"/>
    </source>
</evidence>